<reference evidence="2 3" key="1">
    <citation type="journal article" date="2015" name="Stand. Genomic Sci.">
        <title>Genomic Encyclopedia of Bacterial and Archaeal Type Strains, Phase III: the genomes of soil and plant-associated and newly described type strains.</title>
        <authorList>
            <person name="Whitman W.B."/>
            <person name="Woyke T."/>
            <person name="Klenk H.P."/>
            <person name="Zhou Y."/>
            <person name="Lilburn T.G."/>
            <person name="Beck B.J."/>
            <person name="De Vos P."/>
            <person name="Vandamme P."/>
            <person name="Eisen J.A."/>
            <person name="Garrity G."/>
            <person name="Hugenholtz P."/>
            <person name="Kyrpides N.C."/>
        </authorList>
    </citation>
    <scope>NUCLEOTIDE SEQUENCE [LARGE SCALE GENOMIC DNA]</scope>
    <source>
        <strain evidence="2 3">CGMCC 1.10116</strain>
    </source>
</reference>
<dbReference type="GO" id="GO:0016301">
    <property type="term" value="F:kinase activity"/>
    <property type="evidence" value="ECO:0007669"/>
    <property type="project" value="UniProtKB-KW"/>
</dbReference>
<evidence type="ECO:0000313" key="2">
    <source>
        <dbReference type="EMBL" id="TWI54686.1"/>
    </source>
</evidence>
<evidence type="ECO:0000313" key="3">
    <source>
        <dbReference type="Proteomes" id="UP000315711"/>
    </source>
</evidence>
<dbReference type="CDD" id="cd05154">
    <property type="entry name" value="ACAD10_11_N-like"/>
    <property type="match status" value="1"/>
</dbReference>
<dbReference type="Gene3D" id="3.90.1200.10">
    <property type="match status" value="1"/>
</dbReference>
<dbReference type="Proteomes" id="UP000315711">
    <property type="component" value="Unassembled WGS sequence"/>
</dbReference>
<dbReference type="Pfam" id="PF01636">
    <property type="entry name" value="APH"/>
    <property type="match status" value="1"/>
</dbReference>
<keyword evidence="2" id="KW-0418">Kinase</keyword>
<keyword evidence="3" id="KW-1185">Reference proteome</keyword>
<feature type="domain" description="Aminoglycoside phosphotransferase" evidence="1">
    <location>
        <begin position="39"/>
        <end position="265"/>
    </location>
</feature>
<proteinExistence type="predicted"/>
<dbReference type="InterPro" id="IPR052898">
    <property type="entry name" value="ACAD10-like"/>
</dbReference>
<organism evidence="2 3">
    <name type="scientific">Halalkalibacter nanhaiisediminis</name>
    <dbReference type="NCBI Taxonomy" id="688079"/>
    <lineage>
        <taxon>Bacteria</taxon>
        <taxon>Bacillati</taxon>
        <taxon>Bacillota</taxon>
        <taxon>Bacilli</taxon>
        <taxon>Bacillales</taxon>
        <taxon>Bacillaceae</taxon>
        <taxon>Halalkalibacter</taxon>
    </lineage>
</organism>
<dbReference type="SUPFAM" id="SSF56112">
    <property type="entry name" value="Protein kinase-like (PK-like)"/>
    <property type="match status" value="1"/>
</dbReference>
<dbReference type="InterPro" id="IPR002575">
    <property type="entry name" value="Aminoglycoside_PTrfase"/>
</dbReference>
<dbReference type="Gene3D" id="3.30.200.20">
    <property type="entry name" value="Phosphorylase Kinase, domain 1"/>
    <property type="match status" value="1"/>
</dbReference>
<dbReference type="PANTHER" id="PTHR47829:SF1">
    <property type="entry name" value="HAD FAMILY PHOSPHATASE"/>
    <property type="match status" value="1"/>
</dbReference>
<sequence length="352" mass="40617">MSHIRLQVSPLSNEKIQWDLIVKKISERFPELNTTELSVKQFTAGYSNLTYLLSFPDKEMVLRRPPFGYIPPKAHDMEREFRILTKIHPYFPLAPEPFLYVDDPVVTDKHFYIMEKKVGIVLDDEIPSDIQDEQNFGLKASTALIDTLVQLHHIDINKSNLIELGKPEGYLKRQIEGWMKRYQSSKVDEHPQVEPLMRWLSEQIPTSPAATVVHNDMKLNNMMLSRDDLSKAVAVFDWELCSIGDPLSDLAGSIAYWTEPGDKETGLTSVTHLEGFLSRAELIEQYAKKTGRDVSNIDYYLTFAFFKIAVILQQIYYRFKNGEIEDDRFSHLNIGIENLINQAIKAKNHQLL</sequence>
<dbReference type="EMBL" id="VLKZ01000008">
    <property type="protein sequence ID" value="TWI54686.1"/>
    <property type="molecule type" value="Genomic_DNA"/>
</dbReference>
<gene>
    <name evidence="2" type="ORF">IQ10_02911</name>
</gene>
<dbReference type="InterPro" id="IPR041726">
    <property type="entry name" value="ACAD10_11_N"/>
</dbReference>
<keyword evidence="2" id="KW-0808">Transferase</keyword>
<accession>A0A562QF73</accession>
<dbReference type="PANTHER" id="PTHR47829">
    <property type="entry name" value="HYDROLASE, PUTATIVE (AFU_ORTHOLOGUE AFUA_1G12880)-RELATED"/>
    <property type="match status" value="1"/>
</dbReference>
<dbReference type="RefSeq" id="WP_242009838.1">
    <property type="nucleotide sequence ID" value="NZ_VLKZ01000008.1"/>
</dbReference>
<comment type="caution">
    <text evidence="2">The sequence shown here is derived from an EMBL/GenBank/DDBJ whole genome shotgun (WGS) entry which is preliminary data.</text>
</comment>
<dbReference type="AlphaFoldDB" id="A0A562QF73"/>
<evidence type="ECO:0000259" key="1">
    <source>
        <dbReference type="Pfam" id="PF01636"/>
    </source>
</evidence>
<protein>
    <submittedName>
        <fullName evidence="2">Aminoglycoside phosphotransferase (APT) family kinase protein</fullName>
    </submittedName>
</protein>
<name>A0A562QF73_9BACI</name>
<dbReference type="InterPro" id="IPR011009">
    <property type="entry name" value="Kinase-like_dom_sf"/>
</dbReference>